<protein>
    <submittedName>
        <fullName evidence="1">Putative ovule protein</fullName>
    </submittedName>
</protein>
<feature type="non-terminal residue" evidence="1">
    <location>
        <position position="100"/>
    </location>
</feature>
<sequence length="100" mass="11620">MWYKLTVASARNKRPNVSEKPLWWSCYRVSSKSYLSSSRNSKCTPVHDISSHLFIKWQIIRGSSSSLLMKILLGFSVPVLYSTSDVNVEILRFRRKHNLT</sequence>
<reference evidence="1" key="1">
    <citation type="submission" date="2015-12" db="EMBL/GenBank/DDBJ databases">
        <title>Gene expression during late stages of embryo sac development: a critical building block for successful pollen-pistil interactions.</title>
        <authorList>
            <person name="Liu Y."/>
            <person name="Joly V."/>
            <person name="Sabar M."/>
            <person name="Matton D.P."/>
        </authorList>
    </citation>
    <scope>NUCLEOTIDE SEQUENCE</scope>
</reference>
<evidence type="ECO:0000313" key="1">
    <source>
        <dbReference type="EMBL" id="JAP12859.1"/>
    </source>
</evidence>
<dbReference type="EMBL" id="GEDG01028940">
    <property type="protein sequence ID" value="JAP12859.1"/>
    <property type="molecule type" value="Transcribed_RNA"/>
</dbReference>
<organism evidence="1">
    <name type="scientific">Solanum chacoense</name>
    <name type="common">Chaco potato</name>
    <dbReference type="NCBI Taxonomy" id="4108"/>
    <lineage>
        <taxon>Eukaryota</taxon>
        <taxon>Viridiplantae</taxon>
        <taxon>Streptophyta</taxon>
        <taxon>Embryophyta</taxon>
        <taxon>Tracheophyta</taxon>
        <taxon>Spermatophyta</taxon>
        <taxon>Magnoliopsida</taxon>
        <taxon>eudicotyledons</taxon>
        <taxon>Gunneridae</taxon>
        <taxon>Pentapetalae</taxon>
        <taxon>asterids</taxon>
        <taxon>lamiids</taxon>
        <taxon>Solanales</taxon>
        <taxon>Solanaceae</taxon>
        <taxon>Solanoideae</taxon>
        <taxon>Solaneae</taxon>
        <taxon>Solanum</taxon>
    </lineage>
</organism>
<dbReference type="AlphaFoldDB" id="A0A0V0H085"/>
<accession>A0A0V0H085</accession>
<proteinExistence type="predicted"/>
<name>A0A0V0H085_SOLCH</name>